<sequence>MMYYDDEPMEQDFYADDSQQPTQSTQEASQNSEPTDKPWDNHLWGYLIPCRDYYPREDFWKINPTIRVGRSSGNDIVLNSLKISNKHCEIEWDGKLENSLIKVLDLSSNGTFINGTKIGKGITSILRDGNEIGFGTWGSTKPEEDYRYIFRFNACGPPQEGLHAQYEIGHELGKGSFATVVSAIERATGETYAVKIIHRNKFKAKNQETLKMFLREISILEGLEHHNICRLKDAFFGETIYLVLEYIEGGDLLDHIVAHAGLSEEQTKYLTRQLCEALKYIHAKGIAHRDLKPENVLLTKDDPPILKVADFGLAKAVDSMTKFKTTCGTPCYLAPEVILRENQEEGYDELVDSWSVGVIVFCMMSNSSPFIEEETEDIRRRFQTRVIDWNLLTSDISPTARDFIRRLLENDPKLRMSCAAALEHPWLAQTSATPGIMYPMGAGIGHDPSVISMGNASGMTFGQGQAPDSYIHVDVDQGSGSQLITPVPGEFPSSQGPASQRRPIIRRAHELEDRDPEGFSQQLDLVIPGEGSRKNGKAPANGNVNGANENGRKRKGEAADMDEAESPLTPVPDGVDGDEGDSPGPSNRGGYQLRNTRKKQDVPVVKAPASKPRRK</sequence>
<evidence type="ECO:0000256" key="5">
    <source>
        <dbReference type="SAM" id="MobiDB-lite"/>
    </source>
</evidence>
<feature type="compositionally biased region" description="Acidic residues" evidence="5">
    <location>
        <begin position="1"/>
        <end position="15"/>
    </location>
</feature>
<keyword evidence="3 4" id="KW-0067">ATP-binding</keyword>
<dbReference type="InterPro" id="IPR008984">
    <property type="entry name" value="SMAD_FHA_dom_sf"/>
</dbReference>
<dbReference type="Gene3D" id="2.60.200.20">
    <property type="match status" value="1"/>
</dbReference>
<comment type="similarity">
    <text evidence="1">Belongs to the protein kinase superfamily. CAMK Ser/Thr protein kinase family. CHEK2 subfamily.</text>
</comment>
<keyword evidence="8" id="KW-0808">Transferase</keyword>
<dbReference type="SMART" id="SM00220">
    <property type="entry name" value="S_TKc"/>
    <property type="match status" value="1"/>
</dbReference>
<dbReference type="SMART" id="SM00240">
    <property type="entry name" value="FHA"/>
    <property type="match status" value="1"/>
</dbReference>
<dbReference type="EMBL" id="KQ085921">
    <property type="protein sequence ID" value="KLO16032.1"/>
    <property type="molecule type" value="Genomic_DNA"/>
</dbReference>
<dbReference type="STRING" id="27342.A0A0H2RWQ0"/>
<dbReference type="SUPFAM" id="SSF49879">
    <property type="entry name" value="SMAD/FHA domain"/>
    <property type="match status" value="1"/>
</dbReference>
<evidence type="ECO:0000256" key="4">
    <source>
        <dbReference type="PROSITE-ProRule" id="PRU10141"/>
    </source>
</evidence>
<dbReference type="AlphaFoldDB" id="A0A0H2RWQ0"/>
<protein>
    <submittedName>
        <fullName evidence="8">Pkinase-domain-containing protein</fullName>
    </submittedName>
</protein>
<dbReference type="SUPFAM" id="SSF56112">
    <property type="entry name" value="Protein kinase-like (PK-like)"/>
    <property type="match status" value="1"/>
</dbReference>
<dbReference type="GO" id="GO:0004672">
    <property type="term" value="F:protein kinase activity"/>
    <property type="evidence" value="ECO:0007669"/>
    <property type="project" value="InterPro"/>
</dbReference>
<evidence type="ECO:0000256" key="1">
    <source>
        <dbReference type="ARBA" id="ARBA00005575"/>
    </source>
</evidence>
<feature type="compositionally biased region" description="Low complexity" evidence="5">
    <location>
        <begin position="537"/>
        <end position="549"/>
    </location>
</feature>
<dbReference type="OrthoDB" id="10252171at2759"/>
<evidence type="ECO:0000256" key="2">
    <source>
        <dbReference type="ARBA" id="ARBA00022741"/>
    </source>
</evidence>
<dbReference type="FunCoup" id="A0A0H2RWQ0">
    <property type="interactions" value="508"/>
</dbReference>
<dbReference type="GO" id="GO:0005524">
    <property type="term" value="F:ATP binding"/>
    <property type="evidence" value="ECO:0007669"/>
    <property type="project" value="UniProtKB-UniRule"/>
</dbReference>
<dbReference type="InterPro" id="IPR000719">
    <property type="entry name" value="Prot_kinase_dom"/>
</dbReference>
<dbReference type="InterPro" id="IPR008271">
    <property type="entry name" value="Ser/Thr_kinase_AS"/>
</dbReference>
<dbReference type="PROSITE" id="PS50006">
    <property type="entry name" value="FHA_DOMAIN"/>
    <property type="match status" value="1"/>
</dbReference>
<reference evidence="8 9" key="1">
    <citation type="submission" date="2015-04" db="EMBL/GenBank/DDBJ databases">
        <title>Complete genome sequence of Schizopora paradoxa KUC8140, a cosmopolitan wood degrader in East Asia.</title>
        <authorList>
            <consortium name="DOE Joint Genome Institute"/>
            <person name="Min B."/>
            <person name="Park H."/>
            <person name="Jang Y."/>
            <person name="Kim J.-J."/>
            <person name="Kim K.H."/>
            <person name="Pangilinan J."/>
            <person name="Lipzen A."/>
            <person name="Riley R."/>
            <person name="Grigoriev I.V."/>
            <person name="Spatafora J.W."/>
            <person name="Choi I.-G."/>
        </authorList>
    </citation>
    <scope>NUCLEOTIDE SEQUENCE [LARGE SCALE GENOMIC DNA]</scope>
    <source>
        <strain evidence="8 9">KUC8140</strain>
    </source>
</reference>
<evidence type="ECO:0000259" key="6">
    <source>
        <dbReference type="PROSITE" id="PS50006"/>
    </source>
</evidence>
<keyword evidence="2 4" id="KW-0547">Nucleotide-binding</keyword>
<evidence type="ECO:0000259" key="7">
    <source>
        <dbReference type="PROSITE" id="PS50011"/>
    </source>
</evidence>
<feature type="region of interest" description="Disordered" evidence="5">
    <location>
        <begin position="1"/>
        <end position="37"/>
    </location>
</feature>
<gene>
    <name evidence="8" type="ORF">SCHPADRAFT_901850</name>
</gene>
<feature type="domain" description="Protein kinase" evidence="7">
    <location>
        <begin position="166"/>
        <end position="427"/>
    </location>
</feature>
<dbReference type="InterPro" id="IPR017441">
    <property type="entry name" value="Protein_kinase_ATP_BS"/>
</dbReference>
<keyword evidence="8" id="KW-0418">Kinase</keyword>
<dbReference type="CDD" id="cd05117">
    <property type="entry name" value="STKc_CAMK"/>
    <property type="match status" value="1"/>
</dbReference>
<feature type="compositionally biased region" description="Polar residues" evidence="5">
    <location>
        <begin position="17"/>
        <end position="33"/>
    </location>
</feature>
<dbReference type="Gene3D" id="1.10.510.10">
    <property type="entry name" value="Transferase(Phosphotransferase) domain 1"/>
    <property type="match status" value="1"/>
</dbReference>
<feature type="region of interest" description="Disordered" evidence="5">
    <location>
        <begin position="528"/>
        <end position="615"/>
    </location>
</feature>
<organism evidence="8 9">
    <name type="scientific">Schizopora paradoxa</name>
    <dbReference type="NCBI Taxonomy" id="27342"/>
    <lineage>
        <taxon>Eukaryota</taxon>
        <taxon>Fungi</taxon>
        <taxon>Dikarya</taxon>
        <taxon>Basidiomycota</taxon>
        <taxon>Agaricomycotina</taxon>
        <taxon>Agaricomycetes</taxon>
        <taxon>Hymenochaetales</taxon>
        <taxon>Schizoporaceae</taxon>
        <taxon>Schizopora</taxon>
    </lineage>
</organism>
<feature type="region of interest" description="Disordered" evidence="5">
    <location>
        <begin position="479"/>
        <end position="502"/>
    </location>
</feature>
<keyword evidence="9" id="KW-1185">Reference proteome</keyword>
<feature type="binding site" evidence="4">
    <location>
        <position position="195"/>
    </location>
    <ligand>
        <name>ATP</name>
        <dbReference type="ChEBI" id="CHEBI:30616"/>
    </ligand>
</feature>
<accession>A0A0H2RWQ0</accession>
<dbReference type="InterPro" id="IPR000253">
    <property type="entry name" value="FHA_dom"/>
</dbReference>
<evidence type="ECO:0000256" key="3">
    <source>
        <dbReference type="ARBA" id="ARBA00022840"/>
    </source>
</evidence>
<proteinExistence type="inferred from homology"/>
<dbReference type="InParanoid" id="A0A0H2RWQ0"/>
<dbReference type="InterPro" id="IPR011009">
    <property type="entry name" value="Kinase-like_dom_sf"/>
</dbReference>
<dbReference type="PROSITE" id="PS00108">
    <property type="entry name" value="PROTEIN_KINASE_ST"/>
    <property type="match status" value="1"/>
</dbReference>
<dbReference type="PROSITE" id="PS50011">
    <property type="entry name" value="PROTEIN_KINASE_DOM"/>
    <property type="match status" value="1"/>
</dbReference>
<dbReference type="FunFam" id="1.10.510.10:FF:000571">
    <property type="entry name" value="Maternal embryonic leucine zipper kinase"/>
    <property type="match status" value="1"/>
</dbReference>
<dbReference type="CDD" id="cd00060">
    <property type="entry name" value="FHA"/>
    <property type="match status" value="1"/>
</dbReference>
<dbReference type="PANTHER" id="PTHR24347">
    <property type="entry name" value="SERINE/THREONINE-PROTEIN KINASE"/>
    <property type="match status" value="1"/>
</dbReference>
<dbReference type="Pfam" id="PF00498">
    <property type="entry name" value="FHA"/>
    <property type="match status" value="1"/>
</dbReference>
<evidence type="ECO:0000313" key="9">
    <source>
        <dbReference type="Proteomes" id="UP000053477"/>
    </source>
</evidence>
<dbReference type="Pfam" id="PF00069">
    <property type="entry name" value="Pkinase"/>
    <property type="match status" value="1"/>
</dbReference>
<evidence type="ECO:0000313" key="8">
    <source>
        <dbReference type="EMBL" id="KLO16032.1"/>
    </source>
</evidence>
<dbReference type="FunFam" id="3.30.200.20:FF:000042">
    <property type="entry name" value="Aurora kinase A"/>
    <property type="match status" value="1"/>
</dbReference>
<feature type="domain" description="FHA" evidence="6">
    <location>
        <begin position="66"/>
        <end position="118"/>
    </location>
</feature>
<dbReference type="PROSITE" id="PS00107">
    <property type="entry name" value="PROTEIN_KINASE_ATP"/>
    <property type="match status" value="1"/>
</dbReference>
<name>A0A0H2RWQ0_9AGAM</name>
<dbReference type="Proteomes" id="UP000053477">
    <property type="component" value="Unassembled WGS sequence"/>
</dbReference>